<evidence type="ECO:0000256" key="1">
    <source>
        <dbReference type="ARBA" id="ARBA00023239"/>
    </source>
</evidence>
<sequence>MIVDAHHHLLADSSGRDYADGLVDKMDTSQVQVTVISGLGLRSHNWVGDLTPNNEDVAHAVRRHPGRLLGIGAIRLGDSTPDEVARLHDRGFVGLKTTRPRYAYDDHRFDEVYATAVERQLPILFHTGFIVGVEADRSDDVSSERCRPAHLDRVARTFPELTIIMAHLGMPWHEEAAQMCRFHPRVYTDLSGSLGGWRSRKPPEFFRDLFYWDGAWDKVLYGSDVHYQDMAAALADYRRLLAGAPLQVVDSVLGGTAAHIFGLTER</sequence>
<dbReference type="Proteomes" id="UP000219994">
    <property type="component" value="Unassembled WGS sequence"/>
</dbReference>
<dbReference type="Pfam" id="PF04909">
    <property type="entry name" value="Amidohydro_2"/>
    <property type="match status" value="1"/>
</dbReference>
<evidence type="ECO:0000313" key="4">
    <source>
        <dbReference type="Proteomes" id="UP000219994"/>
    </source>
</evidence>
<reference evidence="4" key="1">
    <citation type="submission" date="2017-03" db="EMBL/GenBank/DDBJ databases">
        <authorList>
            <person name="Lund M.B."/>
        </authorList>
    </citation>
    <scope>NUCLEOTIDE SEQUENCE [LARGE SCALE GENOMIC DNA]</scope>
</reference>
<evidence type="ECO:0000313" key="3">
    <source>
        <dbReference type="EMBL" id="PDQ34262.1"/>
    </source>
</evidence>
<dbReference type="GO" id="GO:0016787">
    <property type="term" value="F:hydrolase activity"/>
    <property type="evidence" value="ECO:0007669"/>
    <property type="project" value="InterPro"/>
</dbReference>
<dbReference type="InterPro" id="IPR032465">
    <property type="entry name" value="ACMSD"/>
</dbReference>
<gene>
    <name evidence="3" type="ORF">B5766_12555</name>
</gene>
<dbReference type="PANTHER" id="PTHR21240">
    <property type="entry name" value="2-AMINO-3-CARBOXYLMUCONATE-6-SEMIALDEHYDE DECARBOXYLASE"/>
    <property type="match status" value="1"/>
</dbReference>
<evidence type="ECO:0000259" key="2">
    <source>
        <dbReference type="Pfam" id="PF04909"/>
    </source>
</evidence>
<feature type="domain" description="Amidohydrolase-related" evidence="2">
    <location>
        <begin position="3"/>
        <end position="263"/>
    </location>
</feature>
<protein>
    <recommendedName>
        <fullName evidence="2">Amidohydrolase-related domain-containing protein</fullName>
    </recommendedName>
</protein>
<organism evidence="3 4">
    <name type="scientific">Candidatus Lumbricidiphila eiseniae</name>
    <dbReference type="NCBI Taxonomy" id="1969409"/>
    <lineage>
        <taxon>Bacteria</taxon>
        <taxon>Bacillati</taxon>
        <taxon>Actinomycetota</taxon>
        <taxon>Actinomycetes</taxon>
        <taxon>Micrococcales</taxon>
        <taxon>Microbacteriaceae</taxon>
        <taxon>Candidatus Lumbricidiphila</taxon>
    </lineage>
</organism>
<comment type="caution">
    <text evidence="3">The sequence shown here is derived from an EMBL/GenBank/DDBJ whole genome shotgun (WGS) entry which is preliminary data.</text>
</comment>
<keyword evidence="1" id="KW-0456">Lyase</keyword>
<dbReference type="AlphaFoldDB" id="A0A2A6FMZ9"/>
<dbReference type="Gene3D" id="3.20.20.140">
    <property type="entry name" value="Metal-dependent hydrolases"/>
    <property type="match status" value="1"/>
</dbReference>
<dbReference type="SUPFAM" id="SSF51556">
    <property type="entry name" value="Metallo-dependent hydrolases"/>
    <property type="match status" value="1"/>
</dbReference>
<name>A0A2A6FMZ9_9MICO</name>
<dbReference type="InterPro" id="IPR032466">
    <property type="entry name" value="Metal_Hydrolase"/>
</dbReference>
<dbReference type="InterPro" id="IPR006680">
    <property type="entry name" value="Amidohydro-rel"/>
</dbReference>
<dbReference type="EMBL" id="NAEP01000059">
    <property type="protein sequence ID" value="PDQ34262.1"/>
    <property type="molecule type" value="Genomic_DNA"/>
</dbReference>
<accession>A0A2A6FMZ9</accession>
<dbReference type="GO" id="GO:0016831">
    <property type="term" value="F:carboxy-lyase activity"/>
    <property type="evidence" value="ECO:0007669"/>
    <property type="project" value="InterPro"/>
</dbReference>
<proteinExistence type="predicted"/>